<proteinExistence type="predicted"/>
<accession>A0ABV0G2P0</accession>
<protein>
    <recommendedName>
        <fullName evidence="3">Translational machinery protein</fullName>
    </recommendedName>
</protein>
<organism evidence="1 2">
    <name type="scientific">Roseateles paludis</name>
    <dbReference type="NCBI Taxonomy" id="3145238"/>
    <lineage>
        <taxon>Bacteria</taxon>
        <taxon>Pseudomonadati</taxon>
        <taxon>Pseudomonadota</taxon>
        <taxon>Betaproteobacteria</taxon>
        <taxon>Burkholderiales</taxon>
        <taxon>Sphaerotilaceae</taxon>
        <taxon>Roseateles</taxon>
    </lineage>
</organism>
<gene>
    <name evidence="1" type="ORF">ABDJ85_10830</name>
</gene>
<sequence length="124" mass="13852">MFHAVIQIDHHHAEVLHFNATDVERIGLNAHGSVSRRHASGVRTEHEFFADVCKALEGVQEVLVTGSRTGLADFKHYADKHRADIAKHIVAYETVDHPTQGQLLALARQFFLKHDRMAGVPTPT</sequence>
<evidence type="ECO:0000313" key="2">
    <source>
        <dbReference type="Proteomes" id="UP001495147"/>
    </source>
</evidence>
<dbReference type="SUPFAM" id="SSF53137">
    <property type="entry name" value="Translational machinery components"/>
    <property type="match status" value="1"/>
</dbReference>
<keyword evidence="2" id="KW-1185">Reference proteome</keyword>
<dbReference type="Proteomes" id="UP001495147">
    <property type="component" value="Unassembled WGS sequence"/>
</dbReference>
<dbReference type="RefSeq" id="WP_347704772.1">
    <property type="nucleotide sequence ID" value="NZ_JBDPZD010000002.1"/>
</dbReference>
<evidence type="ECO:0000313" key="1">
    <source>
        <dbReference type="EMBL" id="MEO3691965.1"/>
    </source>
</evidence>
<dbReference type="EMBL" id="JBDPZD010000002">
    <property type="protein sequence ID" value="MEO3691965.1"/>
    <property type="molecule type" value="Genomic_DNA"/>
</dbReference>
<comment type="caution">
    <text evidence="1">The sequence shown here is derived from an EMBL/GenBank/DDBJ whole genome shotgun (WGS) entry which is preliminary data.</text>
</comment>
<evidence type="ECO:0008006" key="3">
    <source>
        <dbReference type="Google" id="ProtNLM"/>
    </source>
</evidence>
<reference evidence="1 2" key="1">
    <citation type="submission" date="2024-05" db="EMBL/GenBank/DDBJ databases">
        <title>Roseateles sp. DJS-2-20 16S ribosomal RNA gene Genome sequencing and assembly.</title>
        <authorList>
            <person name="Woo H."/>
        </authorList>
    </citation>
    <scope>NUCLEOTIDE SEQUENCE [LARGE SCALE GENOMIC DNA]</scope>
    <source>
        <strain evidence="1 2">DJS-2-20</strain>
    </source>
</reference>
<name>A0ABV0G2P0_9BURK</name>